<evidence type="ECO:0000313" key="3">
    <source>
        <dbReference type="Proteomes" id="UP000502894"/>
    </source>
</evidence>
<keyword evidence="3" id="KW-1185">Reference proteome</keyword>
<gene>
    <name evidence="2" type="ORF">TUM19329_32570</name>
</gene>
<protein>
    <recommendedName>
        <fullName evidence="4">RNA binding protein (Contains ribosomal protein S1 domain)</fullName>
    </recommendedName>
</protein>
<dbReference type="EMBL" id="AP022839">
    <property type="protein sequence ID" value="BCA96896.1"/>
    <property type="molecule type" value="Genomic_DNA"/>
</dbReference>
<feature type="compositionally biased region" description="Polar residues" evidence="1">
    <location>
        <begin position="226"/>
        <end position="238"/>
    </location>
</feature>
<sequence>MILYVPFPRSQASDLVERVESWKHEQSKLSDNGIHIIYHGDDVDFDVERISPSVIYICAHGFSDDHPLVVGNNVDFTKTEFLDIQRVSHRFNQDFGWVFNQIEAIHLYCCGSQSKNKKMAEELLTGLMRKDISIHSYAGHVTTPDSNGIRWSFSINQKVPVQDTESILLKQDTCEIPSRVGIKAETIERFLEEAKERRRYNFFARGKAARQEELYHRRIIITMQTNSTNPTPQSNDEITATPPCL</sequence>
<organism evidence="2 3">
    <name type="scientific">Legionella antarctica</name>
    <dbReference type="NCBI Taxonomy" id="2708020"/>
    <lineage>
        <taxon>Bacteria</taxon>
        <taxon>Pseudomonadati</taxon>
        <taxon>Pseudomonadota</taxon>
        <taxon>Gammaproteobacteria</taxon>
        <taxon>Legionellales</taxon>
        <taxon>Legionellaceae</taxon>
        <taxon>Legionella</taxon>
    </lineage>
</organism>
<reference evidence="2" key="1">
    <citation type="journal article" date="2020" name="Microbiol. Resour. Announc.">
        <title>Complete Genome Sequence of Novel Psychrotolerant Legionella Strain TUM19329, Isolated from Antarctic Lake Sediment.</title>
        <authorList>
            <person name="Shimada S."/>
            <person name="Nakai R."/>
            <person name="Aoki K."/>
            <person name="Shimoeda N."/>
            <person name="Ohno G."/>
            <person name="Miyazaki Y."/>
            <person name="Kudoh S."/>
            <person name="Imura S."/>
            <person name="Watanabe K."/>
            <person name="Ishii Y."/>
            <person name="Tateda K."/>
        </authorList>
    </citation>
    <scope>NUCLEOTIDE SEQUENCE [LARGE SCALE GENOMIC DNA]</scope>
    <source>
        <strain evidence="2">TUM19329</strain>
    </source>
</reference>
<feature type="region of interest" description="Disordered" evidence="1">
    <location>
        <begin position="226"/>
        <end position="245"/>
    </location>
</feature>
<evidence type="ECO:0008006" key="4">
    <source>
        <dbReference type="Google" id="ProtNLM"/>
    </source>
</evidence>
<evidence type="ECO:0000313" key="2">
    <source>
        <dbReference type="EMBL" id="BCA96896.1"/>
    </source>
</evidence>
<accession>A0A6F8TA86</accession>
<dbReference type="AlphaFoldDB" id="A0A6F8TA86"/>
<name>A0A6F8TA86_9GAMM</name>
<proteinExistence type="predicted"/>
<dbReference type="KEGG" id="lant:TUM19329_32570"/>
<dbReference type="Proteomes" id="UP000502894">
    <property type="component" value="Chromosome"/>
</dbReference>
<evidence type="ECO:0000256" key="1">
    <source>
        <dbReference type="SAM" id="MobiDB-lite"/>
    </source>
</evidence>